<dbReference type="eggNOG" id="COG2304">
    <property type="taxonomic scope" value="Bacteria"/>
</dbReference>
<dbReference type="PATRIC" id="fig|1122247.3.peg.113"/>
<comment type="caution">
    <text evidence="1">The sequence shown here is derived from an EMBL/GenBank/DDBJ whole genome shotgun (WGS) entry which is preliminary data.</text>
</comment>
<dbReference type="OrthoDB" id="4605582at2"/>
<gene>
    <name evidence="1" type="ORF">C731_0124</name>
</gene>
<dbReference type="Proteomes" id="UP000006265">
    <property type="component" value="Unassembled WGS sequence"/>
</dbReference>
<keyword evidence="2" id="KW-1185">Reference proteome</keyword>
<evidence type="ECO:0000313" key="1">
    <source>
        <dbReference type="EMBL" id="EKF25829.1"/>
    </source>
</evidence>
<dbReference type="EMBL" id="AMRA01000006">
    <property type="protein sequence ID" value="EKF25829.1"/>
    <property type="molecule type" value="Genomic_DNA"/>
</dbReference>
<protein>
    <submittedName>
        <fullName evidence="1">Uncharacterized protein</fullName>
    </submittedName>
</protein>
<dbReference type="RefSeq" id="WP_005623324.1">
    <property type="nucleotide sequence ID" value="NZ_AMRA01000006.1"/>
</dbReference>
<sequence length="359" mass="39459">MELKWWAVAVAGLMCLLVAVGAAWLLPVARVQRRLRPLAHVDRLTRLPEFARVQRVYTISVMATAVLLVITFVAAVVLAARPVRLAKNVDAYEAAHPRDLMLCVDQPVTEPSTAQFLSYCADQVASFTNEEIGLTSPTLRVLPMTRDRRVGEERLRYFADLAGIRQSIDRGETVSVEQRQRLDTGIRQFSRTLDEEETRPPVEDVLALCLSGFPDFSYAGVRRRQLIYLGDAARGERSPLYDIDELTALAQRAGIQVNAIVRTDTGESHPEANDKLRRLTELTGGRFEVYNPAGTATTDGGAAAVLRDDLNTINDNPPQVVVVGGRTVTARHLDTPAVVLVIAVVAAVLLSVAQAVMRR</sequence>
<dbReference type="AlphaFoldDB" id="K5BL16"/>
<name>K5BL16_MYCHD</name>
<reference evidence="1 2" key="1">
    <citation type="journal article" date="2012" name="J. Bacteriol.">
        <title>Genome sequence of Mycobacterium hassiacum DSM 44199, a rare source of heat-stable mycobacterial proteins.</title>
        <authorList>
            <person name="Tiago I."/>
            <person name="Maranha A."/>
            <person name="Mendes V."/>
            <person name="Alarico S."/>
            <person name="Moynihan P.J."/>
            <person name="Clarke A.J."/>
            <person name="Macedo-Ribeiro S."/>
            <person name="Pereira P.J."/>
            <person name="Empadinhas N."/>
        </authorList>
    </citation>
    <scope>NUCLEOTIDE SEQUENCE [LARGE SCALE GENOMIC DNA]</scope>
    <source>
        <strain evidence="2">DSM 44199 / CIP 105218 / JCM 12690 / 3849</strain>
    </source>
</reference>
<accession>K5BL16</accession>
<evidence type="ECO:0000313" key="2">
    <source>
        <dbReference type="Proteomes" id="UP000006265"/>
    </source>
</evidence>
<organism evidence="1 2">
    <name type="scientific">Mycolicibacterium hassiacum (strain DSM 44199 / CIP 105218 / JCM 12690 / 3849)</name>
    <name type="common">Mycobacterium hassiacum</name>
    <dbReference type="NCBI Taxonomy" id="1122247"/>
    <lineage>
        <taxon>Bacteria</taxon>
        <taxon>Bacillati</taxon>
        <taxon>Actinomycetota</taxon>
        <taxon>Actinomycetes</taxon>
        <taxon>Mycobacteriales</taxon>
        <taxon>Mycobacteriaceae</taxon>
        <taxon>Mycolicibacterium</taxon>
    </lineage>
</organism>
<dbReference type="STRING" id="1122247.GCA_000379865_03648"/>
<proteinExistence type="predicted"/>